<evidence type="ECO:0000313" key="7">
    <source>
        <dbReference type="Proteomes" id="UP000198282"/>
    </source>
</evidence>
<feature type="non-terminal residue" evidence="6">
    <location>
        <position position="112"/>
    </location>
</feature>
<sequence length="112" mass="11842">MSDDTPLLLMRGIVKQFPGVRALDGVDLEVLPGEVHCLLGQNGAGKSTLIKVLAGAHQPDEGTIELGGQQVRLTSPTAAIKLGISTIYQELDLVDGLSVAENIFLGHEISRL</sequence>
<dbReference type="EMBL" id="FZOD01000079">
    <property type="protein sequence ID" value="SNT60815.1"/>
    <property type="molecule type" value="Genomic_DNA"/>
</dbReference>
<evidence type="ECO:0000259" key="5">
    <source>
        <dbReference type="Pfam" id="PF00005"/>
    </source>
</evidence>
<dbReference type="GO" id="GO:0005524">
    <property type="term" value="F:ATP binding"/>
    <property type="evidence" value="ECO:0007669"/>
    <property type="project" value="UniProtKB-KW"/>
</dbReference>
<dbReference type="GO" id="GO:0016887">
    <property type="term" value="F:ATP hydrolysis activity"/>
    <property type="evidence" value="ECO:0007669"/>
    <property type="project" value="InterPro"/>
</dbReference>
<name>A0A239P149_9ACTN</name>
<dbReference type="PANTHER" id="PTHR43790:SF9">
    <property type="entry name" value="GALACTOFURANOSE TRANSPORTER ATP-BINDING PROTEIN YTFR"/>
    <property type="match status" value="1"/>
</dbReference>
<dbReference type="Gene3D" id="3.40.50.300">
    <property type="entry name" value="P-loop containing nucleotide triphosphate hydrolases"/>
    <property type="match status" value="1"/>
</dbReference>
<gene>
    <name evidence="6" type="ORF">SAMN05216276_107937</name>
</gene>
<proteinExistence type="predicted"/>
<dbReference type="InterPro" id="IPR050107">
    <property type="entry name" value="ABC_carbohydrate_import_ATPase"/>
</dbReference>
<dbReference type="Pfam" id="PF00005">
    <property type="entry name" value="ABC_tran"/>
    <property type="match status" value="1"/>
</dbReference>
<dbReference type="Proteomes" id="UP000198282">
    <property type="component" value="Unassembled WGS sequence"/>
</dbReference>
<dbReference type="AlphaFoldDB" id="A0A239P149"/>
<evidence type="ECO:0000313" key="6">
    <source>
        <dbReference type="EMBL" id="SNT60815.1"/>
    </source>
</evidence>
<dbReference type="PANTHER" id="PTHR43790">
    <property type="entry name" value="CARBOHYDRATE TRANSPORT ATP-BINDING PROTEIN MG119-RELATED"/>
    <property type="match status" value="1"/>
</dbReference>
<reference evidence="6 7" key="1">
    <citation type="submission" date="2017-06" db="EMBL/GenBank/DDBJ databases">
        <authorList>
            <person name="Kim H.J."/>
            <person name="Triplett B.A."/>
        </authorList>
    </citation>
    <scope>NUCLEOTIDE SEQUENCE [LARGE SCALE GENOMIC DNA]</scope>
    <source>
        <strain evidence="6 7">CGMCC 4.2132</strain>
    </source>
</reference>
<dbReference type="OrthoDB" id="7875923at2"/>
<keyword evidence="2" id="KW-0677">Repeat</keyword>
<organism evidence="6 7">
    <name type="scientific">Streptosporangium subroseum</name>
    <dbReference type="NCBI Taxonomy" id="106412"/>
    <lineage>
        <taxon>Bacteria</taxon>
        <taxon>Bacillati</taxon>
        <taxon>Actinomycetota</taxon>
        <taxon>Actinomycetes</taxon>
        <taxon>Streptosporangiales</taxon>
        <taxon>Streptosporangiaceae</taxon>
        <taxon>Streptosporangium</taxon>
    </lineage>
</organism>
<keyword evidence="4 6" id="KW-0067">ATP-binding</keyword>
<keyword evidence="3" id="KW-0547">Nucleotide-binding</keyword>
<evidence type="ECO:0000256" key="4">
    <source>
        <dbReference type="ARBA" id="ARBA00022840"/>
    </source>
</evidence>
<feature type="domain" description="ABC transporter" evidence="5">
    <location>
        <begin position="23"/>
        <end position="102"/>
    </location>
</feature>
<accession>A0A239P149</accession>
<keyword evidence="1" id="KW-0813">Transport</keyword>
<evidence type="ECO:0000256" key="3">
    <source>
        <dbReference type="ARBA" id="ARBA00022741"/>
    </source>
</evidence>
<keyword evidence="7" id="KW-1185">Reference proteome</keyword>
<dbReference type="InterPro" id="IPR003439">
    <property type="entry name" value="ABC_transporter-like_ATP-bd"/>
</dbReference>
<evidence type="ECO:0000256" key="2">
    <source>
        <dbReference type="ARBA" id="ARBA00022737"/>
    </source>
</evidence>
<protein>
    <submittedName>
        <fullName evidence="6">Ribose transport system ATP-binding protein</fullName>
    </submittedName>
</protein>
<dbReference type="SUPFAM" id="SSF52540">
    <property type="entry name" value="P-loop containing nucleoside triphosphate hydrolases"/>
    <property type="match status" value="1"/>
</dbReference>
<dbReference type="InterPro" id="IPR027417">
    <property type="entry name" value="P-loop_NTPase"/>
</dbReference>
<evidence type="ECO:0000256" key="1">
    <source>
        <dbReference type="ARBA" id="ARBA00022448"/>
    </source>
</evidence>